<feature type="compositionally biased region" description="Basic and acidic residues" evidence="10">
    <location>
        <begin position="3299"/>
        <end position="3309"/>
    </location>
</feature>
<feature type="compositionally biased region" description="Basic and acidic residues" evidence="10">
    <location>
        <begin position="2631"/>
        <end position="2646"/>
    </location>
</feature>
<protein>
    <recommendedName>
        <fullName evidence="11">C2H2-type domain-containing protein</fullName>
    </recommendedName>
</protein>
<feature type="compositionally biased region" description="Low complexity" evidence="10">
    <location>
        <begin position="1821"/>
        <end position="1833"/>
    </location>
</feature>
<feature type="compositionally biased region" description="Low complexity" evidence="10">
    <location>
        <begin position="46"/>
        <end position="57"/>
    </location>
</feature>
<reference evidence="12" key="1">
    <citation type="journal article" date="2023" name="G3 (Bethesda)">
        <title>A reference genome for the long-term kleptoplast-retaining sea slug Elysia crispata morphotype clarki.</title>
        <authorList>
            <person name="Eastman K.E."/>
            <person name="Pendleton A.L."/>
            <person name="Shaikh M.A."/>
            <person name="Suttiyut T."/>
            <person name="Ogas R."/>
            <person name="Tomko P."/>
            <person name="Gavelis G."/>
            <person name="Widhalm J.R."/>
            <person name="Wisecaver J.H."/>
        </authorList>
    </citation>
    <scope>NUCLEOTIDE SEQUENCE</scope>
    <source>
        <strain evidence="12">ECLA1</strain>
    </source>
</reference>
<feature type="compositionally biased region" description="Acidic residues" evidence="10">
    <location>
        <begin position="3041"/>
        <end position="3068"/>
    </location>
</feature>
<feature type="compositionally biased region" description="Low complexity" evidence="10">
    <location>
        <begin position="1025"/>
        <end position="1045"/>
    </location>
</feature>
<feature type="compositionally biased region" description="Polar residues" evidence="10">
    <location>
        <begin position="8"/>
        <end position="20"/>
    </location>
</feature>
<feature type="compositionally biased region" description="Low complexity" evidence="10">
    <location>
        <begin position="1471"/>
        <end position="1483"/>
    </location>
</feature>
<feature type="compositionally biased region" description="Low complexity" evidence="10">
    <location>
        <begin position="3822"/>
        <end position="3841"/>
    </location>
</feature>
<feature type="region of interest" description="Disordered" evidence="10">
    <location>
        <begin position="3640"/>
        <end position="3664"/>
    </location>
</feature>
<dbReference type="InterPro" id="IPR051969">
    <property type="entry name" value="Zinc-finger_DNA-bd_regulators"/>
</dbReference>
<evidence type="ECO:0000256" key="7">
    <source>
        <dbReference type="ARBA" id="ARBA00023163"/>
    </source>
</evidence>
<feature type="compositionally biased region" description="Low complexity" evidence="10">
    <location>
        <begin position="3310"/>
        <end position="3321"/>
    </location>
</feature>
<feature type="compositionally biased region" description="Polar residues" evidence="10">
    <location>
        <begin position="3940"/>
        <end position="3995"/>
    </location>
</feature>
<dbReference type="SMART" id="SM00355">
    <property type="entry name" value="ZnF_C2H2"/>
    <property type="match status" value="8"/>
</dbReference>
<feature type="region of interest" description="Disordered" evidence="10">
    <location>
        <begin position="1378"/>
        <end position="1483"/>
    </location>
</feature>
<feature type="compositionally biased region" description="Low complexity" evidence="10">
    <location>
        <begin position="2141"/>
        <end position="2153"/>
    </location>
</feature>
<dbReference type="GO" id="GO:0008270">
    <property type="term" value="F:zinc ion binding"/>
    <property type="evidence" value="ECO:0007669"/>
    <property type="project" value="UniProtKB-KW"/>
</dbReference>
<feature type="region of interest" description="Disordered" evidence="10">
    <location>
        <begin position="2338"/>
        <end position="2383"/>
    </location>
</feature>
<evidence type="ECO:0000256" key="6">
    <source>
        <dbReference type="ARBA" id="ARBA00023015"/>
    </source>
</evidence>
<feature type="region of interest" description="Disordered" evidence="10">
    <location>
        <begin position="2271"/>
        <end position="2311"/>
    </location>
</feature>
<dbReference type="GO" id="GO:0000978">
    <property type="term" value="F:RNA polymerase II cis-regulatory region sequence-specific DNA binding"/>
    <property type="evidence" value="ECO:0007669"/>
    <property type="project" value="TreeGrafter"/>
</dbReference>
<evidence type="ECO:0000313" key="13">
    <source>
        <dbReference type="Proteomes" id="UP001283361"/>
    </source>
</evidence>
<dbReference type="PROSITE" id="PS00028">
    <property type="entry name" value="ZINC_FINGER_C2H2_1"/>
    <property type="match status" value="8"/>
</dbReference>
<feature type="region of interest" description="Disordered" evidence="10">
    <location>
        <begin position="1"/>
        <end position="126"/>
    </location>
</feature>
<keyword evidence="4 9" id="KW-0863">Zinc-finger</keyword>
<feature type="region of interest" description="Disordered" evidence="10">
    <location>
        <begin position="3800"/>
        <end position="3850"/>
    </location>
</feature>
<comment type="caution">
    <text evidence="12">The sequence shown here is derived from an EMBL/GenBank/DDBJ whole genome shotgun (WGS) entry which is preliminary data.</text>
</comment>
<evidence type="ECO:0000313" key="12">
    <source>
        <dbReference type="EMBL" id="KAK3793386.1"/>
    </source>
</evidence>
<name>A0AAE1AU65_9GAST</name>
<gene>
    <name evidence="12" type="ORF">RRG08_039192</name>
</gene>
<proteinExistence type="predicted"/>
<comment type="subcellular location">
    <subcellularLocation>
        <location evidence="1">Nucleus</location>
    </subcellularLocation>
</comment>
<feature type="compositionally biased region" description="Basic and acidic residues" evidence="10">
    <location>
        <begin position="3258"/>
        <end position="3268"/>
    </location>
</feature>
<feature type="compositionally biased region" description="Polar residues" evidence="10">
    <location>
        <begin position="1063"/>
        <end position="1073"/>
    </location>
</feature>
<feature type="compositionally biased region" description="Polar residues" evidence="10">
    <location>
        <begin position="1834"/>
        <end position="1845"/>
    </location>
</feature>
<feature type="compositionally biased region" description="Polar residues" evidence="10">
    <location>
        <begin position="4210"/>
        <end position="4220"/>
    </location>
</feature>
<feature type="domain" description="C2H2-type" evidence="11">
    <location>
        <begin position="4447"/>
        <end position="4474"/>
    </location>
</feature>
<feature type="compositionally biased region" description="Low complexity" evidence="10">
    <location>
        <begin position="4078"/>
        <end position="4095"/>
    </location>
</feature>
<feature type="region of interest" description="Disordered" evidence="10">
    <location>
        <begin position="4185"/>
        <end position="4220"/>
    </location>
</feature>
<feature type="domain" description="C2H2-type" evidence="11">
    <location>
        <begin position="2968"/>
        <end position="2995"/>
    </location>
</feature>
<feature type="region of interest" description="Disordered" evidence="10">
    <location>
        <begin position="2631"/>
        <end position="2654"/>
    </location>
</feature>
<organism evidence="12 13">
    <name type="scientific">Elysia crispata</name>
    <name type="common">lettuce slug</name>
    <dbReference type="NCBI Taxonomy" id="231223"/>
    <lineage>
        <taxon>Eukaryota</taxon>
        <taxon>Metazoa</taxon>
        <taxon>Spiralia</taxon>
        <taxon>Lophotrochozoa</taxon>
        <taxon>Mollusca</taxon>
        <taxon>Gastropoda</taxon>
        <taxon>Heterobranchia</taxon>
        <taxon>Euthyneura</taxon>
        <taxon>Panpulmonata</taxon>
        <taxon>Sacoglossa</taxon>
        <taxon>Placobranchoidea</taxon>
        <taxon>Plakobranchidae</taxon>
        <taxon>Elysia</taxon>
    </lineage>
</organism>
<feature type="domain" description="C2H2-type" evidence="11">
    <location>
        <begin position="4419"/>
        <end position="4446"/>
    </location>
</feature>
<dbReference type="InterPro" id="IPR036236">
    <property type="entry name" value="Znf_C2H2_sf"/>
</dbReference>
<feature type="region of interest" description="Disordered" evidence="10">
    <location>
        <begin position="909"/>
        <end position="934"/>
    </location>
</feature>
<dbReference type="Proteomes" id="UP001283361">
    <property type="component" value="Unassembled WGS sequence"/>
</dbReference>
<feature type="compositionally biased region" description="Polar residues" evidence="10">
    <location>
        <begin position="3233"/>
        <end position="3250"/>
    </location>
</feature>
<feature type="region of interest" description="Disordered" evidence="10">
    <location>
        <begin position="4021"/>
        <end position="4063"/>
    </location>
</feature>
<dbReference type="GO" id="GO:0000981">
    <property type="term" value="F:DNA-binding transcription factor activity, RNA polymerase II-specific"/>
    <property type="evidence" value="ECO:0007669"/>
    <property type="project" value="TreeGrafter"/>
</dbReference>
<feature type="compositionally biased region" description="Polar residues" evidence="10">
    <location>
        <begin position="4185"/>
        <end position="4195"/>
    </location>
</feature>
<dbReference type="SUPFAM" id="SSF57667">
    <property type="entry name" value="beta-beta-alpha zinc fingers"/>
    <property type="match status" value="5"/>
</dbReference>
<dbReference type="PROSITE" id="PS50157">
    <property type="entry name" value="ZINC_FINGER_C2H2_2"/>
    <property type="match status" value="7"/>
</dbReference>
<feature type="compositionally biased region" description="Basic residues" evidence="10">
    <location>
        <begin position="1846"/>
        <end position="1858"/>
    </location>
</feature>
<feature type="region of interest" description="Disordered" evidence="10">
    <location>
        <begin position="3897"/>
        <end position="3995"/>
    </location>
</feature>
<feature type="region of interest" description="Disordered" evidence="10">
    <location>
        <begin position="2880"/>
        <end position="2911"/>
    </location>
</feature>
<evidence type="ECO:0000256" key="9">
    <source>
        <dbReference type="PROSITE-ProRule" id="PRU00042"/>
    </source>
</evidence>
<feature type="compositionally biased region" description="Polar residues" evidence="10">
    <location>
        <begin position="1438"/>
        <end position="1450"/>
    </location>
</feature>
<evidence type="ECO:0000259" key="11">
    <source>
        <dbReference type="PROSITE" id="PS50157"/>
    </source>
</evidence>
<feature type="compositionally biased region" description="Polar residues" evidence="10">
    <location>
        <begin position="2277"/>
        <end position="2297"/>
    </location>
</feature>
<dbReference type="Pfam" id="PF00096">
    <property type="entry name" value="zf-C2H2"/>
    <property type="match status" value="2"/>
</dbReference>
<dbReference type="SMART" id="SM00451">
    <property type="entry name" value="ZnF_U1"/>
    <property type="match status" value="3"/>
</dbReference>
<feature type="compositionally biased region" description="Low complexity" evidence="10">
    <location>
        <begin position="104"/>
        <end position="126"/>
    </location>
</feature>
<feature type="region of interest" description="Disordered" evidence="10">
    <location>
        <begin position="3233"/>
        <end position="3327"/>
    </location>
</feature>
<feature type="region of interest" description="Disordered" evidence="10">
    <location>
        <begin position="3722"/>
        <end position="3777"/>
    </location>
</feature>
<feature type="region of interest" description="Disordered" evidence="10">
    <location>
        <begin position="3513"/>
        <end position="3560"/>
    </location>
</feature>
<dbReference type="GO" id="GO:0005634">
    <property type="term" value="C:nucleus"/>
    <property type="evidence" value="ECO:0007669"/>
    <property type="project" value="UniProtKB-SubCell"/>
</dbReference>
<feature type="compositionally biased region" description="Basic residues" evidence="10">
    <location>
        <begin position="3722"/>
        <end position="3733"/>
    </location>
</feature>
<keyword evidence="6" id="KW-0805">Transcription regulation</keyword>
<feature type="domain" description="C2H2-type" evidence="11">
    <location>
        <begin position="657"/>
        <end position="686"/>
    </location>
</feature>
<feature type="region of interest" description="Disordered" evidence="10">
    <location>
        <begin position="4664"/>
        <end position="4698"/>
    </location>
</feature>
<feature type="compositionally biased region" description="Polar residues" evidence="10">
    <location>
        <begin position="3653"/>
        <end position="3664"/>
    </location>
</feature>
<feature type="compositionally biased region" description="Basic and acidic residues" evidence="10">
    <location>
        <begin position="707"/>
        <end position="718"/>
    </location>
</feature>
<feature type="region of interest" description="Disordered" evidence="10">
    <location>
        <begin position="3027"/>
        <end position="3092"/>
    </location>
</feature>
<evidence type="ECO:0000256" key="5">
    <source>
        <dbReference type="ARBA" id="ARBA00022833"/>
    </source>
</evidence>
<feature type="compositionally biased region" description="Polar residues" evidence="10">
    <location>
        <begin position="2345"/>
        <end position="2363"/>
    </location>
</feature>
<dbReference type="Gene3D" id="3.30.160.60">
    <property type="entry name" value="Classic Zinc Finger"/>
    <property type="match status" value="6"/>
</dbReference>
<keyword evidence="7" id="KW-0804">Transcription</keyword>
<feature type="compositionally biased region" description="Low complexity" evidence="10">
    <location>
        <begin position="1792"/>
        <end position="1813"/>
    </location>
</feature>
<dbReference type="PANTHER" id="PTHR45944:SF2">
    <property type="entry name" value="SCHNURRI, ISOFORM F"/>
    <property type="match status" value="1"/>
</dbReference>
<feature type="compositionally biased region" description="Polar residues" evidence="10">
    <location>
        <begin position="1415"/>
        <end position="1425"/>
    </location>
</feature>
<feature type="domain" description="C2H2-type" evidence="11">
    <location>
        <begin position="2940"/>
        <end position="2967"/>
    </location>
</feature>
<feature type="domain" description="C2H2-type" evidence="11">
    <location>
        <begin position="4391"/>
        <end position="4418"/>
    </location>
</feature>
<evidence type="ECO:0000256" key="3">
    <source>
        <dbReference type="ARBA" id="ARBA00022737"/>
    </source>
</evidence>
<keyword evidence="8" id="KW-0539">Nucleus</keyword>
<feature type="compositionally biased region" description="Basic and acidic residues" evidence="10">
    <location>
        <begin position="3899"/>
        <end position="3937"/>
    </location>
</feature>
<feature type="region of interest" description="Disordered" evidence="10">
    <location>
        <begin position="3472"/>
        <end position="3494"/>
    </location>
</feature>
<keyword evidence="5" id="KW-0862">Zinc</keyword>
<feature type="region of interest" description="Disordered" evidence="10">
    <location>
        <begin position="1781"/>
        <end position="1863"/>
    </location>
</feature>
<feature type="compositionally biased region" description="Polar residues" evidence="10">
    <location>
        <begin position="77"/>
        <end position="90"/>
    </location>
</feature>
<accession>A0AAE1AU65</accession>
<dbReference type="InterPro" id="IPR013087">
    <property type="entry name" value="Znf_C2H2_type"/>
</dbReference>
<feature type="region of interest" description="Disordered" evidence="10">
    <location>
        <begin position="691"/>
        <end position="718"/>
    </location>
</feature>
<feature type="compositionally biased region" description="Polar residues" evidence="10">
    <location>
        <begin position="1706"/>
        <end position="1720"/>
    </location>
</feature>
<feature type="region of interest" description="Disordered" evidence="10">
    <location>
        <begin position="340"/>
        <end position="367"/>
    </location>
</feature>
<evidence type="ECO:0000256" key="8">
    <source>
        <dbReference type="ARBA" id="ARBA00023242"/>
    </source>
</evidence>
<feature type="compositionally biased region" description="Polar residues" evidence="10">
    <location>
        <begin position="2881"/>
        <end position="2896"/>
    </location>
</feature>
<feature type="compositionally biased region" description="Polar residues" evidence="10">
    <location>
        <begin position="4678"/>
        <end position="4688"/>
    </location>
</feature>
<feature type="region of interest" description="Disordered" evidence="10">
    <location>
        <begin position="2132"/>
        <end position="2164"/>
    </location>
</feature>
<feature type="compositionally biased region" description="Polar residues" evidence="10">
    <location>
        <begin position="3742"/>
        <end position="3770"/>
    </location>
</feature>
<dbReference type="PANTHER" id="PTHR45944">
    <property type="entry name" value="SCHNURRI, ISOFORM F"/>
    <property type="match status" value="1"/>
</dbReference>
<keyword evidence="3" id="KW-0677">Repeat</keyword>
<dbReference type="InterPro" id="IPR003604">
    <property type="entry name" value="Matrin/U1-like-C_Znf_C2H2"/>
</dbReference>
<evidence type="ECO:0000256" key="10">
    <source>
        <dbReference type="SAM" id="MobiDB-lite"/>
    </source>
</evidence>
<dbReference type="EMBL" id="JAWDGP010001251">
    <property type="protein sequence ID" value="KAK3793386.1"/>
    <property type="molecule type" value="Genomic_DNA"/>
</dbReference>
<evidence type="ECO:0000256" key="1">
    <source>
        <dbReference type="ARBA" id="ARBA00004123"/>
    </source>
</evidence>
<feature type="compositionally biased region" description="Polar residues" evidence="10">
    <location>
        <begin position="4045"/>
        <end position="4063"/>
    </location>
</feature>
<feature type="region of interest" description="Disordered" evidence="10">
    <location>
        <begin position="4076"/>
        <end position="4100"/>
    </location>
</feature>
<feature type="compositionally biased region" description="Basic and acidic residues" evidence="10">
    <location>
        <begin position="1781"/>
        <end position="1791"/>
    </location>
</feature>
<keyword evidence="2" id="KW-0479">Metal-binding</keyword>
<sequence length="4698" mass="499578">MPRRKTLSSDSSPPATNQSPETTTAAELGGAGSGSGGRANKRRKTSVSGSSVDGNGVKDNAADDNGAVDRPERPQRQTRSSSNAQPTSRKASILSRAATAPDNVSSAAATTTPATTAVPSSLSLSSTSRASPVLVAALAKESQPPRTVCVTAINQTLPGNPTLPSSSSSSSSPLIKQESLAASAVAIVTTSPSAAQSWSSVTDVKTVTTISQTATLTSGGVVSSGGAGDFPAEATSIHSLPQYTMTIDPAILDRAQGQLVIVDPLTSEVITQTASTTEEQQQLQQQYFQLPVQEQQTRTSFYVQTHMGGEQIQGTSSDAISADFKPIPEIKGELPELHIDVPAASPDNAGGGSSPSATGKPKQIRERRSTRSLEALFQVTDSELQSMQSHPGSNLAVEKEGSPLDPHKYLVLKDVNMMDLPDTAQIFITSSAPAASVASQRVDGTGGLGLSIENVKSLNEVLTVSGPTVASSIRGSTLATLIPGSDCRLAASRAPTASSAVMTVADEGSTNSGAISLGLKDMETITLLMPNSQESNKQPGESLQVLEAVKLMNYPTRPSASPATSLAGINEQLKLVKQEILASYGGSGGSGGSGVATTLGLVQESEGNGKRKQPQQSGGDGKAAKAGKYKCDYCDIVCAKPSVLEKHRRTHTNERPFPCVVCGVSFKTKSNLTKHWKSNSHVSRTGITCSTSTQEGAEAGRNVPEGISKDGGKKEGLVDGETDIRRGVHGLDKSVNSHQASALSRIGVHQDEPTVDRVGALPQAQSAAEPGGVQQESCVEKVDGSQQSSGVSMRQDPGVLEGIRQKIDKNKRQQQEKDWFHRVFMAFDKPSQSELAKYTEIHNLVRPNIIGTVDGQVLEELETLKTRASKELTTLCGKEPQLPVLMTHELLSDDRLRIKILSPRLEYAMGESDSAPGRSQLQERTENRSEVAAGAGSIFRKTEIRRALSSSGGTVLKMLSTPSLHPGLVVKAATDLTSQLEAGDKASLTPATQGRPLLGSHSSDLSADRLSTVLDNSTSKRPKTLSHSGSDLSLSSLPSVFSQSSREIQSVDESGPKGVPETTYPSIQTTSSRRPLLGDSKTTAAFSNLVPSSDSSKRGLVYQHALDAGPSDHPARAQLKERAASLTSMKDFVEDRIQKIINTNAEVVEKSPIVEMPRSKTRYLRQTSDSTGFHTMRLSDLQAQNSSSSSNLKPGDALLASDRLTIKKKLAASLSVGDSSGKDKDNVQPAFLLRPDHLVRRSMSTSAIKAVGSVEGIEPGSSVLAAALTAPSSAVSGPTTSVPDSAEKGLGLMQMEGIVHTLGLSQQADLILLPSIQQNQQSLPQGIGVAQQATVSGQQLELHTSSSLTQSQLAALSKAQLMCFPASAIISSKASLEQTSGSGGMASSSPSGGGIVAVQEDKPEQQPTPSIPSLMFTTQPTSLTPPTKIVQGPGQGEIQIQFQLSQPSDGSRSMSASSINNLSSKPALGTSSRSNSNSSEAPSIISSMLQAPRQTGPIVSQSGIQLSSASRIKPGSPLTSTVLNAASLPNQTQITLNNLGKSSEQLQDISTTMGKAKIGSSGSLHDQKKLMSRQSSAPVVSQATSSQVMSALQQRLSVPASRENQTILKQLSSQSAPGIKGILVQKDQQQQQTSNRLTSGVSPTISGVHQLVSGTEANLSKEDNQIKILTTEHFKSQGLADGLVAAAREYISERFSQAADLQQHQSSGLCSSNQPGQLRRSQSEKQVVLKSYQNNLLSQDKNDAHPKLLFINNSALGAKAATTEHANLLKSLAAPIGTEKSMNEAKSKEQSTKSIPLSSPSTTLTVSQVSQLTGPSAMENSQPPVQEQKQQSQTIVNADNISQTTMRRKKGRPKGSKNRPKDLNLVLAKARGAVSKSLPTGSLDLASVEGGSAAAIKQSLSSQGQAGQFLLVQSGQYPKLLLPRSNSVTAKTQDTSSAISLSGRGLLPSTSALPISSLPISSLQVSSLPVSSQGTTSNNSAIVGVSSSNLIGQPMLPVISNSSNAPTLVAGQWLKTSAANSGKVVFGFPVPGATTGTAPLTPITPTNSGQASNPTQLQIIGQGRVRPDLTLNISSASTVTPRVIPCIPAVTFHSVDSAVYSRQTSEGTLCKDPKTSALSLWQQEVTQQKLTKSTPQSLSQLALTPVTPLTPATPETPPDFAGTRRRLKERILEKQSLSSDRGSIDSSVGPGKLETHIQVTLAASDKKTKIPTLQHHVVPGASTTPISLQSPVGSKQGVTSNNSALLASLTKPVLSSTKLGSLPNAVITSAMMGGKSTGDQQTASNNRKSSEMPSSETLLRVQSEPNGDHPQHSVVLRALSEPAADPVAKFRRHKPYVPSPLSIEYNKSSRSPSNLASKPLTSPSKEKLQPFPVSKMTPTPASQTLREAKALSLSDFVKSKSESGSIKESFDSGLGLRSLSLESGQLTAAVQSPKFFYFSPTLGSMDRGSGGGDTLMIDLSGENFNNVTIPINYMQPYVATSHLQSGPLLASWNHPNRATGMQVSLSPVTLAGSKIVLPSVNNGDNLLRESRNWLMKRSICLHRIFQVPSQLWHSSAPNTLDAMTAMAFALGNPSSTCLIRTLLSRPKNLSMTSGSVGETISSVKYEDGVMKPKSEEFSINDSHKLLGRKAEEAQEIGKGDNSETVKGESSADAETISQVTSSSLVLTSMPELKEAVNIELRARLASLGGRSSLRNLSSLASDSQTSEISTTTTQTTANSTFLLAGTSPNPAVSALQLETPTKGSTFFSSLHPLTPLVGVDGAGQAPAPGSITYGHQCPTLYTCAHVTFCCIQRPQPVYVAMKNNRRVSMYSNWRLATHNPNPVGLTPRMLLSLYRSRSASDPIYSQCMGGSSGGGNQTHSSYWTFQRRRGGDVSRIKITEKSMSTDLNRSSSTELSPASLKENAGNSSSRKHRIKMYRAAMGFKSEEHYEYVRGRGYGKYVCHRCHIRCKKPSMLKKHLRTHTDLRPYHCRHCRFSFKTKGNLTKHMKSKSHQKKCYELGIIPVPTSVDESQIDTVALQEQVRISREATIQDGTAGFGSGDEGDDDDCDEEDDGDDEDMEGGEEDEDEDKLRSLSGSLSASSSFDQDGSGLISPRVLKRQSSIDEASPAFTFGQNQESKYSVQLTDTSQRCLDSVETPCQYQSYSPSKHRATSPNSINAEIARSLQDLALPNKSESKEIVDEAAHRHAQHKLQALISRLMSEKKPLSGLQVSGVRDVAVAPPAHADVAFMQSQESKNAGVSTGEDQQEASPSGAADKASSKMKEEHIHMFLSDSLMPSAKKNSSEKPCVLDVSQSETSPYKERKAEGDQQAKQNQQMSAQSLGRVASEEEDNVFLPDTQLSSLKLSPSIGTVSPASKPRPSHLSLIQAAASETPSQVSNSCSAFTSVTLDKPLPLPSLNLPSPSLLAFLPAYVSSRQTQSQVADQGPIIGQFVRKMATADSIGEPQTESGDKDIALTPSLVLEGQTHPFQFNIPFPGNRQSLDEEEEEEEAPSVMRTHKFLYPIPIVTITGASSGTPSPSFDDSPMVQSPAADSNSAMDVSQDPPVSVSESNSVKGDKGASVLENSATKTLVTTSSAFPLATSAVISISTASVNPAAQSTLSRANITTHTMMQEPLSATSVSSGASTDSTAAQVSSAGLPNIAGGMEKERSLSSETTPTQPPVMQSDSAIASLVHKSALPFLSFTDPSVCKPPVDVVPPTSATPVFSNDPCGFPISRRTRRLSSGKSRFLRRQRSLDDGTAFPTTVFEQPSSQGHGSPSIDQTGTVVNRTSSDRQQVELVKSKSFNHYSTAEVDAPAAVSLSEKVGNTPSSTAEIREEAPEQETPQQTGETGAAEASEAVEIQVGSAESEKEGVQNNCECVFCSKEFSSKEKYQEHLKSRDHIQLLETLGALPAGTFERLQHSEQREASRKAREERKREERRDREQRDVTDNDRDIVGHLQSSSLSLQDTPKSSHRATLTTATRVGASSSSNTDPSTQLLEGQGSNPQSLMLTSTGPGHVKEQVVLKASLGREVHLVRRAHSQIDTTSVSGRQGRPPLLKRKISMPSTTLKSSESATLLSSPHLNEDLRRSLAKRARQGLLAGSSSSAHGSQGNGDWTEPDTETRLVIDEQTASPRSTSSALSTRILTSVHSNTLTSHSPVQVSCASLWHIPKTVQTSTSIKSTVAQALTFASSTKPTPLVSTNMFTHTSPQQPKLTGASRIQSEKLDESQSSVNSQEANTTLRTRPILGVIPPRTTVTELSKEQTTILSPQTVQSAPSSVSGKTILVLPLQTVASSLSSLTPPVMSAGGIANLNKVGVEHLQHIIKTNSLDSTFEEKTLLLSQQDLSIPLSSSYTYSLSPQTSTVYTLTSSISTPTSSLMAQLSKQEVRLPFSPQPRDTMSIPDFGNRQFACGLCELSFPSEQLRKTHVQTHAELRPHVCEFCDAGFTNSRSLRTHLLTHGQDRPYICGNCGDTFANMSDLQTHYSSHSSTSIASSQWKVQTQVPVSQSMPLLHAKDLCAGTSGVVQAETSKSTYQDLSGRVTDNLSQLQQQQILQQLHQSVDPNELIAHLTLTENITTGTSSVTRQDLKLETDQNMKQNSARDNQEENTEEAIAGFAGESMEDYGSDQDESGVTAAWDELTKETGADIFVQEFKVENTTPGYEDDVHEHGDGVSGISDDFAAGIDGDHDDAGCNVSDPSESYSNGLERQMEIDEEP</sequence>
<feature type="compositionally biased region" description="Low complexity" evidence="10">
    <location>
        <begin position="3073"/>
        <end position="3083"/>
    </location>
</feature>
<feature type="region of interest" description="Disordered" evidence="10">
    <location>
        <begin position="1706"/>
        <end position="1725"/>
    </location>
</feature>
<feature type="domain" description="C2H2-type" evidence="11">
    <location>
        <begin position="629"/>
        <end position="656"/>
    </location>
</feature>
<evidence type="ECO:0000256" key="2">
    <source>
        <dbReference type="ARBA" id="ARBA00022723"/>
    </source>
</evidence>
<keyword evidence="13" id="KW-1185">Reference proteome</keyword>
<evidence type="ECO:0000256" key="4">
    <source>
        <dbReference type="ARBA" id="ARBA00022771"/>
    </source>
</evidence>
<feature type="compositionally biased region" description="Low complexity" evidence="10">
    <location>
        <begin position="1451"/>
        <end position="1464"/>
    </location>
</feature>
<feature type="region of interest" description="Disordered" evidence="10">
    <location>
        <begin position="984"/>
        <end position="1080"/>
    </location>
</feature>